<gene>
    <name evidence="3" type="ORF">FB465_5687</name>
</gene>
<protein>
    <submittedName>
        <fullName evidence="3">Glycosyl hydrolase family 18 (Putative chitinase)</fullName>
    </submittedName>
</protein>
<feature type="signal peptide" evidence="1">
    <location>
        <begin position="1"/>
        <end position="20"/>
    </location>
</feature>
<organism evidence="3 4">
    <name type="scientific">Kitasatospora atroaurantiaca</name>
    <dbReference type="NCBI Taxonomy" id="285545"/>
    <lineage>
        <taxon>Bacteria</taxon>
        <taxon>Bacillati</taxon>
        <taxon>Actinomycetota</taxon>
        <taxon>Actinomycetes</taxon>
        <taxon>Kitasatosporales</taxon>
        <taxon>Streptomycetaceae</taxon>
        <taxon>Kitasatospora</taxon>
    </lineage>
</organism>
<feature type="chain" id="PRO_5021721830" evidence="1">
    <location>
        <begin position="21"/>
        <end position="331"/>
    </location>
</feature>
<dbReference type="CDD" id="cd06543">
    <property type="entry name" value="GH18_PF-ChiA-like"/>
    <property type="match status" value="1"/>
</dbReference>
<feature type="domain" description="GH18" evidence="2">
    <location>
        <begin position="40"/>
        <end position="331"/>
    </location>
</feature>
<dbReference type="InterPro" id="IPR001223">
    <property type="entry name" value="Glyco_hydro18_cat"/>
</dbReference>
<dbReference type="PROSITE" id="PS51910">
    <property type="entry name" value="GH18_2"/>
    <property type="match status" value="1"/>
</dbReference>
<dbReference type="AlphaFoldDB" id="A0A561EY52"/>
<proteinExistence type="predicted"/>
<dbReference type="EMBL" id="VIVR01000001">
    <property type="protein sequence ID" value="TWE20533.1"/>
    <property type="molecule type" value="Genomic_DNA"/>
</dbReference>
<evidence type="ECO:0000256" key="1">
    <source>
        <dbReference type="SAM" id="SignalP"/>
    </source>
</evidence>
<name>A0A561EY52_9ACTN</name>
<dbReference type="InterPro" id="IPR017853">
    <property type="entry name" value="GH"/>
</dbReference>
<keyword evidence="1" id="KW-0732">Signal</keyword>
<dbReference type="GO" id="GO:0005975">
    <property type="term" value="P:carbohydrate metabolic process"/>
    <property type="evidence" value="ECO:0007669"/>
    <property type="project" value="InterPro"/>
</dbReference>
<dbReference type="Proteomes" id="UP000318416">
    <property type="component" value="Unassembled WGS sequence"/>
</dbReference>
<evidence type="ECO:0000313" key="3">
    <source>
        <dbReference type="EMBL" id="TWE20533.1"/>
    </source>
</evidence>
<dbReference type="SUPFAM" id="SSF51445">
    <property type="entry name" value="(Trans)glycosidases"/>
    <property type="match status" value="1"/>
</dbReference>
<dbReference type="PANTHER" id="PTHR42976:SF1">
    <property type="entry name" value="GH18 DOMAIN-CONTAINING PROTEIN-RELATED"/>
    <property type="match status" value="1"/>
</dbReference>
<comment type="caution">
    <text evidence="3">The sequence shown here is derived from an EMBL/GenBank/DDBJ whole genome shotgun (WGS) entry which is preliminary data.</text>
</comment>
<dbReference type="OrthoDB" id="99456at2"/>
<keyword evidence="4" id="KW-1185">Reference proteome</keyword>
<sequence length="331" mass="34114">MTPRSLLRPLLTLATTTALAAGTLALAPAGQAVTADPVGLNSPYEYLGWGSPQKPTDVMAATGVKQFTLAFMLSDGGCNPKWDGSRALTGGSDQAAINSIRAAGGDVVVSFGGWSGAKLGEKCGSASALAGAYQKVINAYKLKAIDIDIENTEVASATVRQRVISALKTVKNNNPGIKEYVTFGTTTSGPDSAGIDLIKKGAAAGLALDGWTIMPFDFGGHSGSMGAVTTAAADGLKKAVASAYGYDSATAYRHIGISSMNGATDEADEKVSTADFTTIYNYATTHHLARFTFWAVNRDRSCPSGTPAGDSCSGISQSPYAFTKIVAKYHG</sequence>
<keyword evidence="3" id="KW-0378">Hydrolase</keyword>
<evidence type="ECO:0000259" key="2">
    <source>
        <dbReference type="PROSITE" id="PS51910"/>
    </source>
</evidence>
<dbReference type="GO" id="GO:0016787">
    <property type="term" value="F:hydrolase activity"/>
    <property type="evidence" value="ECO:0007669"/>
    <property type="project" value="UniProtKB-KW"/>
</dbReference>
<dbReference type="RefSeq" id="WP_145794946.1">
    <property type="nucleotide sequence ID" value="NZ_BAAABR010000047.1"/>
</dbReference>
<dbReference type="Gene3D" id="3.20.20.80">
    <property type="entry name" value="Glycosidases"/>
    <property type="match status" value="1"/>
</dbReference>
<dbReference type="InterPro" id="IPR052750">
    <property type="entry name" value="GH18_Chitinase"/>
</dbReference>
<dbReference type="PANTHER" id="PTHR42976">
    <property type="entry name" value="BIFUNCTIONAL CHITINASE/LYSOZYME-RELATED"/>
    <property type="match status" value="1"/>
</dbReference>
<reference evidence="3 4" key="1">
    <citation type="submission" date="2019-06" db="EMBL/GenBank/DDBJ databases">
        <title>Sequencing the genomes of 1000 actinobacteria strains.</title>
        <authorList>
            <person name="Klenk H.-P."/>
        </authorList>
    </citation>
    <scope>NUCLEOTIDE SEQUENCE [LARGE SCALE GENOMIC DNA]</scope>
    <source>
        <strain evidence="3 4">DSM 41649</strain>
    </source>
</reference>
<evidence type="ECO:0000313" key="4">
    <source>
        <dbReference type="Proteomes" id="UP000318416"/>
    </source>
</evidence>
<accession>A0A561EY52</accession>